<reference evidence="2" key="1">
    <citation type="submission" date="2020-08" db="EMBL/GenBank/DDBJ databases">
        <title>Genomic Encyclopedia of Type Strains, Phase IV (KMG-IV): sequencing the most valuable type-strain genomes for metagenomic binning, comparative biology and taxonomic classification.</title>
        <authorList>
            <person name="Goeker M."/>
        </authorList>
    </citation>
    <scope>NUCLEOTIDE SEQUENCE [LARGE SCALE GENOMIC DNA]</scope>
    <source>
        <strain evidence="2">DSM 105720</strain>
    </source>
</reference>
<evidence type="ECO:0000313" key="3">
    <source>
        <dbReference type="Proteomes" id="UP000560658"/>
    </source>
</evidence>
<dbReference type="AlphaFoldDB" id="A0A840D4W8"/>
<accession>A0A840D4W8</accession>
<keyword evidence="1" id="KW-0812">Transmembrane</keyword>
<organism evidence="2 3">
    <name type="scientific">Bacteroides reticulotermitis</name>
    <dbReference type="NCBI Taxonomy" id="1133319"/>
    <lineage>
        <taxon>Bacteria</taxon>
        <taxon>Pseudomonadati</taxon>
        <taxon>Bacteroidota</taxon>
        <taxon>Bacteroidia</taxon>
        <taxon>Bacteroidales</taxon>
        <taxon>Bacteroidaceae</taxon>
        <taxon>Bacteroides</taxon>
    </lineage>
</organism>
<proteinExistence type="predicted"/>
<feature type="transmembrane region" description="Helical" evidence="1">
    <location>
        <begin position="12"/>
        <end position="30"/>
    </location>
</feature>
<sequence length="39" mass="4696">MESFWEKIDRYAYCFCSILIYCVLVVYPMFVDVVPLEPI</sequence>
<keyword evidence="3" id="KW-1185">Reference proteome</keyword>
<evidence type="ECO:0000313" key="2">
    <source>
        <dbReference type="EMBL" id="MBB4046031.1"/>
    </source>
</evidence>
<gene>
    <name evidence="2" type="ORF">GGR06_003857</name>
</gene>
<protein>
    <submittedName>
        <fullName evidence="2">Uncharacterized protein</fullName>
    </submittedName>
</protein>
<keyword evidence="1" id="KW-0472">Membrane</keyword>
<comment type="caution">
    <text evidence="2">The sequence shown here is derived from an EMBL/GenBank/DDBJ whole genome shotgun (WGS) entry which is preliminary data.</text>
</comment>
<keyword evidence="1" id="KW-1133">Transmembrane helix</keyword>
<dbReference type="Proteomes" id="UP000560658">
    <property type="component" value="Unassembled WGS sequence"/>
</dbReference>
<dbReference type="EMBL" id="JACIER010000021">
    <property type="protein sequence ID" value="MBB4046031.1"/>
    <property type="molecule type" value="Genomic_DNA"/>
</dbReference>
<name>A0A840D4W8_9BACE</name>
<evidence type="ECO:0000256" key="1">
    <source>
        <dbReference type="SAM" id="Phobius"/>
    </source>
</evidence>